<dbReference type="NCBIfam" id="TIGR03800">
    <property type="entry name" value="PLP_synth_Pdx2"/>
    <property type="match status" value="1"/>
</dbReference>
<dbReference type="CDD" id="cd01749">
    <property type="entry name" value="GATase1_PB"/>
    <property type="match status" value="1"/>
</dbReference>
<dbReference type="GO" id="GO:0042823">
    <property type="term" value="P:pyridoxal phosphate biosynthetic process"/>
    <property type="evidence" value="ECO:0007669"/>
    <property type="project" value="UniProtKB-UniRule"/>
</dbReference>
<comment type="catalytic activity">
    <reaction evidence="7 10">
        <text>L-glutamine + H2O = L-glutamate + NH4(+)</text>
        <dbReference type="Rhea" id="RHEA:15889"/>
        <dbReference type="ChEBI" id="CHEBI:15377"/>
        <dbReference type="ChEBI" id="CHEBI:28938"/>
        <dbReference type="ChEBI" id="CHEBI:29985"/>
        <dbReference type="ChEBI" id="CHEBI:58359"/>
        <dbReference type="EC" id="3.5.1.2"/>
    </reaction>
</comment>
<dbReference type="Gene3D" id="3.40.50.880">
    <property type="match status" value="1"/>
</dbReference>
<organism evidence="13 14">
    <name type="scientific">Pseudothermotoga thermarum DSM 5069</name>
    <dbReference type="NCBI Taxonomy" id="688269"/>
    <lineage>
        <taxon>Bacteria</taxon>
        <taxon>Thermotogati</taxon>
        <taxon>Thermotogota</taxon>
        <taxon>Thermotogae</taxon>
        <taxon>Thermotogales</taxon>
        <taxon>Thermotogaceae</taxon>
        <taxon>Pseudothermotoga</taxon>
    </lineage>
</organism>
<dbReference type="RefSeq" id="WP_013933081.1">
    <property type="nucleotide sequence ID" value="NC_015707.1"/>
</dbReference>
<comment type="subunit">
    <text evidence="9 10">In the presence of PdxS, forms a dodecamer of heterodimers. Only shows activity in the heterodimer.</text>
</comment>
<evidence type="ECO:0000256" key="5">
    <source>
        <dbReference type="ARBA" id="ARBA00023239"/>
    </source>
</evidence>
<keyword evidence="14" id="KW-1185">Reference proteome</keyword>
<dbReference type="PIRSF" id="PIRSF005639">
    <property type="entry name" value="Glut_amidoT_SNO"/>
    <property type="match status" value="1"/>
</dbReference>
<dbReference type="PROSITE" id="PS51273">
    <property type="entry name" value="GATASE_TYPE_1"/>
    <property type="match status" value="1"/>
</dbReference>
<keyword evidence="5 10" id="KW-0456">Lyase</keyword>
<feature type="active site" description="Charge relay system" evidence="10 11">
    <location>
        <position position="172"/>
    </location>
</feature>
<dbReference type="STRING" id="688269.Theth_1831"/>
<protein>
    <recommendedName>
        <fullName evidence="10">Pyridoxal 5'-phosphate synthase subunit PdxT</fullName>
        <ecNumber evidence="10">4.3.3.6</ecNumber>
    </recommendedName>
    <alternativeName>
        <fullName evidence="10">Pdx2</fullName>
    </alternativeName>
    <alternativeName>
        <fullName evidence="10">Pyridoxal 5'-phosphate synthase glutaminase subunit</fullName>
        <ecNumber evidence="10">3.5.1.2</ecNumber>
    </alternativeName>
</protein>
<dbReference type="MEROPS" id="C26.A32"/>
<dbReference type="eggNOG" id="COG0311">
    <property type="taxonomic scope" value="Bacteria"/>
</dbReference>
<dbReference type="HAMAP" id="MF_01615">
    <property type="entry name" value="PdxT"/>
    <property type="match status" value="1"/>
</dbReference>
<feature type="binding site" evidence="10 12">
    <location>
        <begin position="46"/>
        <end position="48"/>
    </location>
    <ligand>
        <name>L-glutamine</name>
        <dbReference type="ChEBI" id="CHEBI:58359"/>
    </ligand>
</feature>
<comment type="catalytic activity">
    <reaction evidence="6 10">
        <text>aldehydo-D-ribose 5-phosphate + D-glyceraldehyde 3-phosphate + L-glutamine = pyridoxal 5'-phosphate + L-glutamate + phosphate + 3 H2O + H(+)</text>
        <dbReference type="Rhea" id="RHEA:31507"/>
        <dbReference type="ChEBI" id="CHEBI:15377"/>
        <dbReference type="ChEBI" id="CHEBI:15378"/>
        <dbReference type="ChEBI" id="CHEBI:29985"/>
        <dbReference type="ChEBI" id="CHEBI:43474"/>
        <dbReference type="ChEBI" id="CHEBI:58273"/>
        <dbReference type="ChEBI" id="CHEBI:58359"/>
        <dbReference type="ChEBI" id="CHEBI:59776"/>
        <dbReference type="ChEBI" id="CHEBI:597326"/>
        <dbReference type="EC" id="4.3.3.6"/>
    </reaction>
</comment>
<dbReference type="EC" id="3.5.1.2" evidence="10"/>
<proteinExistence type="inferred from homology"/>
<dbReference type="HOGENOM" id="CLU_069674_2_0_0"/>
<dbReference type="AlphaFoldDB" id="F7YWA1"/>
<dbReference type="PATRIC" id="fig|688269.3.peg.1885"/>
<evidence type="ECO:0000256" key="9">
    <source>
        <dbReference type="ARBA" id="ARBA00064749"/>
    </source>
</evidence>
<gene>
    <name evidence="10" type="primary">pdxT</name>
    <name evidence="13" type="ORF">Theth_1831</name>
</gene>
<dbReference type="PROSITE" id="PS51130">
    <property type="entry name" value="PDXT_SNO_2"/>
    <property type="match status" value="1"/>
</dbReference>
<evidence type="ECO:0000256" key="1">
    <source>
        <dbReference type="ARBA" id="ARBA00008345"/>
    </source>
</evidence>
<evidence type="ECO:0000256" key="10">
    <source>
        <dbReference type="HAMAP-Rule" id="MF_01615"/>
    </source>
</evidence>
<evidence type="ECO:0000256" key="12">
    <source>
        <dbReference type="PIRSR" id="PIRSR005639-2"/>
    </source>
</evidence>
<dbReference type="GO" id="GO:0004359">
    <property type="term" value="F:glutaminase activity"/>
    <property type="evidence" value="ECO:0007669"/>
    <property type="project" value="UniProtKB-UniRule"/>
</dbReference>
<dbReference type="PANTHER" id="PTHR31559">
    <property type="entry name" value="PYRIDOXAL 5'-PHOSPHATE SYNTHASE SUBUNIT SNO"/>
    <property type="match status" value="1"/>
</dbReference>
<feature type="active site" description="Charge relay system" evidence="10 11">
    <location>
        <position position="170"/>
    </location>
</feature>
<dbReference type="InterPro" id="IPR021196">
    <property type="entry name" value="PdxT/SNO_CS"/>
</dbReference>
<comment type="function">
    <text evidence="8 10">Catalyzes the hydrolysis of glutamine to glutamate and ammonia as part of the biosynthesis of pyridoxal 5'-phosphate. The resulting ammonia molecule is channeled to the active site of PdxS.</text>
</comment>
<dbReference type="InterPro" id="IPR029062">
    <property type="entry name" value="Class_I_gatase-like"/>
</dbReference>
<dbReference type="Proteomes" id="UP000006804">
    <property type="component" value="Chromosome"/>
</dbReference>
<dbReference type="PROSITE" id="PS01236">
    <property type="entry name" value="PDXT_SNO_1"/>
    <property type="match status" value="1"/>
</dbReference>
<keyword evidence="2 10" id="KW-0378">Hydrolase</keyword>
<evidence type="ECO:0000313" key="13">
    <source>
        <dbReference type="EMBL" id="AEH51873.1"/>
    </source>
</evidence>
<sequence>MIVGVLGMQGAFREHIVAVQKLGVEAIVVKTIEDLNRVHGLIIPGGESTTIGKLARLTGLADRIIERANEGMPIFGTCAGMILLAKNLLNYPDQYTFKLMDITVERNAYGRQVESFEVDLYVPIFNKKIRAIFIRAPKVVKVGENVKVLAEHEQTPVLVQENNLLASSFHPELSDDLTVHKYFLEMVEKYYGSLRKAV</sequence>
<evidence type="ECO:0000313" key="14">
    <source>
        <dbReference type="Proteomes" id="UP000006804"/>
    </source>
</evidence>
<dbReference type="Pfam" id="PF01174">
    <property type="entry name" value="SNO"/>
    <property type="match status" value="1"/>
</dbReference>
<reference evidence="13 14" key="1">
    <citation type="submission" date="2010-11" db="EMBL/GenBank/DDBJ databases">
        <title>The complete genome of Thermotoga thermarum DSM 5069.</title>
        <authorList>
            <consortium name="US DOE Joint Genome Institute (JGI-PGF)"/>
            <person name="Lucas S."/>
            <person name="Copeland A."/>
            <person name="Lapidus A."/>
            <person name="Bruce D."/>
            <person name="Goodwin L."/>
            <person name="Pitluck S."/>
            <person name="Kyrpides N."/>
            <person name="Mavromatis K."/>
            <person name="Ivanova N."/>
            <person name="Zeytun A."/>
            <person name="Brettin T."/>
            <person name="Detter J.C."/>
            <person name="Tapia R."/>
            <person name="Han C."/>
            <person name="Land M."/>
            <person name="Hauser L."/>
            <person name="Markowitz V."/>
            <person name="Cheng J.-F."/>
            <person name="Hugenholtz P."/>
            <person name="Woyke T."/>
            <person name="Wu D."/>
            <person name="Spring S."/>
            <person name="Schroeder M."/>
            <person name="Brambilla E."/>
            <person name="Klenk H.-P."/>
            <person name="Eisen J.A."/>
        </authorList>
    </citation>
    <scope>NUCLEOTIDE SEQUENCE [LARGE SCALE GENOMIC DNA]</scope>
    <source>
        <strain evidence="13 14">DSM 5069</strain>
    </source>
</reference>
<dbReference type="GO" id="GO:1903600">
    <property type="term" value="C:glutaminase complex"/>
    <property type="evidence" value="ECO:0007669"/>
    <property type="project" value="TreeGrafter"/>
</dbReference>
<dbReference type="EMBL" id="CP002351">
    <property type="protein sequence ID" value="AEH51873.1"/>
    <property type="molecule type" value="Genomic_DNA"/>
</dbReference>
<evidence type="ECO:0000256" key="8">
    <source>
        <dbReference type="ARBA" id="ARBA00054599"/>
    </source>
</evidence>
<evidence type="ECO:0000256" key="11">
    <source>
        <dbReference type="PIRSR" id="PIRSR005639-1"/>
    </source>
</evidence>
<dbReference type="GO" id="GO:0006543">
    <property type="term" value="P:L-glutamine catabolic process"/>
    <property type="evidence" value="ECO:0007669"/>
    <property type="project" value="UniProtKB-UniRule"/>
</dbReference>
<dbReference type="InterPro" id="IPR002161">
    <property type="entry name" value="PdxT/SNO"/>
</dbReference>
<dbReference type="SUPFAM" id="SSF52317">
    <property type="entry name" value="Class I glutamine amidotransferase-like"/>
    <property type="match status" value="1"/>
</dbReference>
<dbReference type="GO" id="GO:0008614">
    <property type="term" value="P:pyridoxine metabolic process"/>
    <property type="evidence" value="ECO:0007669"/>
    <property type="project" value="TreeGrafter"/>
</dbReference>
<dbReference type="FunFam" id="3.40.50.880:FF:000010">
    <property type="entry name" value="uncharacterized protein LOC100176842 isoform X2"/>
    <property type="match status" value="1"/>
</dbReference>
<comment type="similarity">
    <text evidence="1 10">Belongs to the glutaminase PdxT/SNO family.</text>
</comment>
<feature type="active site" description="Nucleophile" evidence="10 11">
    <location>
        <position position="78"/>
    </location>
</feature>
<evidence type="ECO:0000256" key="4">
    <source>
        <dbReference type="ARBA" id="ARBA00022962"/>
    </source>
</evidence>
<keyword evidence="3 10" id="KW-0663">Pyridoxal phosphate</keyword>
<evidence type="ECO:0000256" key="2">
    <source>
        <dbReference type="ARBA" id="ARBA00022801"/>
    </source>
</evidence>
<evidence type="ECO:0000256" key="7">
    <source>
        <dbReference type="ARBA" id="ARBA00049534"/>
    </source>
</evidence>
<comment type="pathway">
    <text evidence="10">Cofactor biosynthesis; pyridoxal 5'-phosphate biosynthesis.</text>
</comment>
<dbReference type="EC" id="4.3.3.6" evidence="10"/>
<feature type="binding site" evidence="10 12">
    <location>
        <begin position="134"/>
        <end position="135"/>
    </location>
    <ligand>
        <name>L-glutamine</name>
        <dbReference type="ChEBI" id="CHEBI:58359"/>
    </ligand>
</feature>
<evidence type="ECO:0000256" key="3">
    <source>
        <dbReference type="ARBA" id="ARBA00022898"/>
    </source>
</evidence>
<dbReference type="GO" id="GO:0005829">
    <property type="term" value="C:cytosol"/>
    <property type="evidence" value="ECO:0007669"/>
    <property type="project" value="TreeGrafter"/>
</dbReference>
<dbReference type="PANTHER" id="PTHR31559:SF0">
    <property type="entry name" value="PYRIDOXAL 5'-PHOSPHATE SYNTHASE SUBUNIT SNO1-RELATED"/>
    <property type="match status" value="1"/>
</dbReference>
<accession>F7YWA1</accession>
<keyword evidence="4 10" id="KW-0315">Glutamine amidotransferase</keyword>
<dbReference type="KEGG" id="tta:Theth_1831"/>
<dbReference type="GO" id="GO:0036381">
    <property type="term" value="F:pyridoxal 5'-phosphate synthase (glutamine hydrolysing) activity"/>
    <property type="evidence" value="ECO:0007669"/>
    <property type="project" value="UniProtKB-UniRule"/>
</dbReference>
<name>F7YWA1_9THEM</name>
<dbReference type="UniPathway" id="UPA00245"/>
<feature type="binding site" evidence="10 12">
    <location>
        <position position="106"/>
    </location>
    <ligand>
        <name>L-glutamine</name>
        <dbReference type="ChEBI" id="CHEBI:58359"/>
    </ligand>
</feature>
<evidence type="ECO:0000256" key="6">
    <source>
        <dbReference type="ARBA" id="ARBA00047992"/>
    </source>
</evidence>